<reference evidence="1 2" key="1">
    <citation type="journal article" date="2019" name="Int. J. Syst. Evol. Microbiol.">
        <title>The Global Catalogue of Microorganisms (GCM) 10K type strain sequencing project: providing services to taxonomists for standard genome sequencing and annotation.</title>
        <authorList>
            <consortium name="The Broad Institute Genomics Platform"/>
            <consortium name="The Broad Institute Genome Sequencing Center for Infectious Disease"/>
            <person name="Wu L."/>
            <person name="Ma J."/>
        </authorList>
    </citation>
    <scope>NUCLEOTIDE SEQUENCE [LARGE SCALE GENOMIC DNA]</scope>
    <source>
        <strain evidence="1 2">JCM 12393</strain>
    </source>
</reference>
<accession>A0ABN1YBJ5</accession>
<dbReference type="RefSeq" id="WP_344339142.1">
    <property type="nucleotide sequence ID" value="NZ_BAAAKJ010000257.1"/>
</dbReference>
<evidence type="ECO:0000313" key="2">
    <source>
        <dbReference type="Proteomes" id="UP001499863"/>
    </source>
</evidence>
<evidence type="ECO:0000313" key="1">
    <source>
        <dbReference type="EMBL" id="GAA1403304.1"/>
    </source>
</evidence>
<dbReference type="EMBL" id="BAAAKJ010000257">
    <property type="protein sequence ID" value="GAA1403304.1"/>
    <property type="molecule type" value="Genomic_DNA"/>
</dbReference>
<gene>
    <name evidence="1" type="ORF">GCM10009639_47930</name>
</gene>
<evidence type="ECO:0008006" key="3">
    <source>
        <dbReference type="Google" id="ProtNLM"/>
    </source>
</evidence>
<name>A0ABN1YBJ5_9ACTN</name>
<protein>
    <recommendedName>
        <fullName evidence="3">PD-(D/E)XK endonuclease-like domain-containing protein</fullName>
    </recommendedName>
</protein>
<organism evidence="1 2">
    <name type="scientific">Kitasatospora putterlickiae</name>
    <dbReference type="NCBI Taxonomy" id="221725"/>
    <lineage>
        <taxon>Bacteria</taxon>
        <taxon>Bacillati</taxon>
        <taxon>Actinomycetota</taxon>
        <taxon>Actinomycetes</taxon>
        <taxon>Kitasatosporales</taxon>
        <taxon>Streptomycetaceae</taxon>
        <taxon>Kitasatospora</taxon>
    </lineage>
</organism>
<proteinExistence type="predicted"/>
<keyword evidence="2" id="KW-1185">Reference proteome</keyword>
<sequence>MSEGVRTIHQRGSRYYVHPESGDLAPSVTSILNMEAKPFLQDWSAGMAAEAAVTDLEVVQRIAARDRQAAVDFLKYAAKRYTKVRADVGSLVHDYFELRLRGEEVPYPHHDVEPYVPHIEAWLDRYQPELLHAEDVAWSRAHGYAGSFDFMVKINGKTVLGDLKTAKSIYTSVASQLAAYAHADDLITVDRKIQPFPEIDAGAVLHITPARAEFRPVKIDREVFDRFLTLRKRFADDRASDAGIIGRVAWRNETGHLTGTARRAA</sequence>
<dbReference type="Proteomes" id="UP001499863">
    <property type="component" value="Unassembled WGS sequence"/>
</dbReference>
<comment type="caution">
    <text evidence="1">The sequence shown here is derived from an EMBL/GenBank/DDBJ whole genome shotgun (WGS) entry which is preliminary data.</text>
</comment>